<feature type="transmembrane region" description="Helical" evidence="6">
    <location>
        <begin position="21"/>
        <end position="41"/>
    </location>
</feature>
<feature type="domain" description="ABC3 transporter permease C-terminal" evidence="7">
    <location>
        <begin position="717"/>
        <end position="827"/>
    </location>
</feature>
<keyword evidence="10" id="KW-1185">Reference proteome</keyword>
<evidence type="ECO:0000256" key="5">
    <source>
        <dbReference type="ARBA" id="ARBA00023136"/>
    </source>
</evidence>
<comment type="caution">
    <text evidence="9">The sequence shown here is derived from an EMBL/GenBank/DDBJ whole genome shotgun (WGS) entry which is preliminary data.</text>
</comment>
<dbReference type="Pfam" id="PF12704">
    <property type="entry name" value="MacB_PCD"/>
    <property type="match status" value="1"/>
</dbReference>
<feature type="transmembrane region" description="Helical" evidence="6">
    <location>
        <begin position="360"/>
        <end position="386"/>
    </location>
</feature>
<feature type="transmembrane region" description="Helical" evidence="6">
    <location>
        <begin position="406"/>
        <end position="430"/>
    </location>
</feature>
<dbReference type="Proteomes" id="UP000607559">
    <property type="component" value="Unassembled WGS sequence"/>
</dbReference>
<organism evidence="9 10">
    <name type="scientific">Puia dinghuensis</name>
    <dbReference type="NCBI Taxonomy" id="1792502"/>
    <lineage>
        <taxon>Bacteria</taxon>
        <taxon>Pseudomonadati</taxon>
        <taxon>Bacteroidota</taxon>
        <taxon>Chitinophagia</taxon>
        <taxon>Chitinophagales</taxon>
        <taxon>Chitinophagaceae</taxon>
        <taxon>Puia</taxon>
    </lineage>
</organism>
<dbReference type="InterPro" id="IPR003838">
    <property type="entry name" value="ABC3_permease_C"/>
</dbReference>
<feature type="transmembrane region" description="Helical" evidence="6">
    <location>
        <begin position="763"/>
        <end position="785"/>
    </location>
</feature>
<evidence type="ECO:0000256" key="6">
    <source>
        <dbReference type="SAM" id="Phobius"/>
    </source>
</evidence>
<feature type="domain" description="ABC3 transporter permease C-terminal" evidence="7">
    <location>
        <begin position="319"/>
        <end position="432"/>
    </location>
</feature>
<proteinExistence type="predicted"/>
<feature type="domain" description="MacB-like periplasmic core" evidence="8">
    <location>
        <begin position="20"/>
        <end position="268"/>
    </location>
</feature>
<feature type="transmembrane region" description="Helical" evidence="6">
    <location>
        <begin position="459"/>
        <end position="477"/>
    </location>
</feature>
<keyword evidence="3 6" id="KW-0812">Transmembrane</keyword>
<evidence type="ECO:0000259" key="7">
    <source>
        <dbReference type="Pfam" id="PF02687"/>
    </source>
</evidence>
<evidence type="ECO:0000256" key="1">
    <source>
        <dbReference type="ARBA" id="ARBA00004651"/>
    </source>
</evidence>
<evidence type="ECO:0000313" key="10">
    <source>
        <dbReference type="Proteomes" id="UP000607559"/>
    </source>
</evidence>
<sequence>MLKNYFLVALRNLRHNKLFSLINILGLAIGISASLVIFLIVQYDFSFDRFEPDGDRIYRVVSDNVYQGNTGHTRGTHALLADVAKKELTGADLVVSFRYYNAGKLVVPGNEAASPSAGPGTNPANPATFHNPKHLIFADEAYFKLLPYQWLAGSPATALAEPGRVVLSESRALLYFPNQPLNSIVGRTLTYDDTLTAQVTGVVRDFDSLQRTDFNFKEFLSLATVLDNPALRKQFYWDKWSATSSDQQLYLRLGKGVKPAAIEAQLKAFCNKYEGESEKKNNFTETWRLQPMSDLHFNRDYGNFNVELADKPTLYGLMLIAAFLLLLASINFINLTTAQGTQRAREIGIRKTLGSTRRQLVLQFLSETFLITLAATMLSILLTPLLLKAFADFIPTGLHFSLTQPFLTVFLGLLVLLVSLLAGIYPALVLSSSKVLVVLKNQAYAGTAKTRGAWVRQGLTVSQFVIAQFFIMGALLVSKQIRYMLDKDLGFNKEAILSFQLPYRDTSMLRRVYMLDQVKRLPGVRMASLANDVPFGWGWWTQGMEYKDGKKDIQLAMEMKAGDPNYLRMFRIPLLAGRDLLPNDTARELVINEAAVHALGFRQPQEAIGKMINWDDRLMPIVGVMRDFHAHALSFEIKPMALCRMMNRANDLIVTLRTKGEGGGHGEDWQGTIAAMKTLFASTYPQDEFSYNFLDESIANSYNGQQRISRLLRWATGLTVFISCLGLLGLVIYVTNRRTKEIGIRKVLGASVTQITAILSKEFLLLVAIAFAIATPLSWWATHAWLQDYAYKTTLSWWVFALGGGALLLIALIVICLRTFRAATANPVKSLRSE</sequence>
<accession>A0A8J2XTA5</accession>
<evidence type="ECO:0000259" key="8">
    <source>
        <dbReference type="Pfam" id="PF12704"/>
    </source>
</evidence>
<dbReference type="PANTHER" id="PTHR30572:SF18">
    <property type="entry name" value="ABC-TYPE MACROLIDE FAMILY EXPORT SYSTEM PERMEASE COMPONENT 2"/>
    <property type="match status" value="1"/>
</dbReference>
<dbReference type="RefSeq" id="WP_188932370.1">
    <property type="nucleotide sequence ID" value="NZ_BMJC01000003.1"/>
</dbReference>
<reference evidence="9" key="1">
    <citation type="journal article" date="2014" name="Int. J. Syst. Evol. Microbiol.">
        <title>Complete genome sequence of Corynebacterium casei LMG S-19264T (=DSM 44701T), isolated from a smear-ripened cheese.</title>
        <authorList>
            <consortium name="US DOE Joint Genome Institute (JGI-PGF)"/>
            <person name="Walter F."/>
            <person name="Albersmeier A."/>
            <person name="Kalinowski J."/>
            <person name="Ruckert C."/>
        </authorList>
    </citation>
    <scope>NUCLEOTIDE SEQUENCE</scope>
    <source>
        <strain evidence="9">CGMCC 1.15448</strain>
    </source>
</reference>
<comment type="subcellular location">
    <subcellularLocation>
        <location evidence="1">Cell membrane</location>
        <topology evidence="1">Multi-pass membrane protein</topology>
    </subcellularLocation>
</comment>
<dbReference type="EMBL" id="BMJC01000003">
    <property type="protein sequence ID" value="GGB01918.1"/>
    <property type="molecule type" value="Genomic_DNA"/>
</dbReference>
<gene>
    <name evidence="9" type="ORF">GCM10011511_26430</name>
</gene>
<name>A0A8J2XTA5_9BACT</name>
<dbReference type="GO" id="GO:0005886">
    <property type="term" value="C:plasma membrane"/>
    <property type="evidence" value="ECO:0007669"/>
    <property type="project" value="UniProtKB-SubCell"/>
</dbReference>
<feature type="transmembrane region" description="Helical" evidence="6">
    <location>
        <begin position="797"/>
        <end position="820"/>
    </location>
</feature>
<evidence type="ECO:0000256" key="4">
    <source>
        <dbReference type="ARBA" id="ARBA00022989"/>
    </source>
</evidence>
<dbReference type="GO" id="GO:0022857">
    <property type="term" value="F:transmembrane transporter activity"/>
    <property type="evidence" value="ECO:0007669"/>
    <property type="project" value="TreeGrafter"/>
</dbReference>
<keyword evidence="5 6" id="KW-0472">Membrane</keyword>
<feature type="transmembrane region" description="Helical" evidence="6">
    <location>
        <begin position="314"/>
        <end position="335"/>
    </location>
</feature>
<dbReference type="InterPro" id="IPR025857">
    <property type="entry name" value="MacB_PCD"/>
</dbReference>
<evidence type="ECO:0000256" key="3">
    <source>
        <dbReference type="ARBA" id="ARBA00022692"/>
    </source>
</evidence>
<dbReference type="PANTHER" id="PTHR30572">
    <property type="entry name" value="MEMBRANE COMPONENT OF TRANSPORTER-RELATED"/>
    <property type="match status" value="1"/>
</dbReference>
<feature type="transmembrane region" description="Helical" evidence="6">
    <location>
        <begin position="711"/>
        <end position="735"/>
    </location>
</feature>
<protein>
    <submittedName>
        <fullName evidence="9">ABC transporter permease</fullName>
    </submittedName>
</protein>
<evidence type="ECO:0000256" key="2">
    <source>
        <dbReference type="ARBA" id="ARBA00022475"/>
    </source>
</evidence>
<dbReference type="Pfam" id="PF02687">
    <property type="entry name" value="FtsX"/>
    <property type="match status" value="2"/>
</dbReference>
<keyword evidence="2" id="KW-1003">Cell membrane</keyword>
<reference evidence="9" key="2">
    <citation type="submission" date="2020-09" db="EMBL/GenBank/DDBJ databases">
        <authorList>
            <person name="Sun Q."/>
            <person name="Zhou Y."/>
        </authorList>
    </citation>
    <scope>NUCLEOTIDE SEQUENCE</scope>
    <source>
        <strain evidence="9">CGMCC 1.15448</strain>
    </source>
</reference>
<evidence type="ECO:0000313" key="9">
    <source>
        <dbReference type="EMBL" id="GGB01918.1"/>
    </source>
</evidence>
<dbReference type="InterPro" id="IPR050250">
    <property type="entry name" value="Macrolide_Exporter_MacB"/>
</dbReference>
<keyword evidence="4 6" id="KW-1133">Transmembrane helix</keyword>
<dbReference type="AlphaFoldDB" id="A0A8J2XTA5"/>